<organism evidence="2 3">
    <name type="scientific">Polaribacter atrinae</name>
    <dbReference type="NCBI Taxonomy" id="1333662"/>
    <lineage>
        <taxon>Bacteria</taxon>
        <taxon>Pseudomonadati</taxon>
        <taxon>Bacteroidota</taxon>
        <taxon>Flavobacteriia</taxon>
        <taxon>Flavobacteriales</taxon>
        <taxon>Flavobacteriaceae</taxon>
    </lineage>
</organism>
<dbReference type="PROSITE" id="PS51257">
    <property type="entry name" value="PROKAR_LIPOPROTEIN"/>
    <property type="match status" value="1"/>
</dbReference>
<dbReference type="EMBL" id="LVWE01000040">
    <property type="protein sequence ID" value="OAD44712.1"/>
    <property type="molecule type" value="Genomic_DNA"/>
</dbReference>
<keyword evidence="1" id="KW-0812">Transmembrane</keyword>
<protein>
    <submittedName>
        <fullName evidence="2">Uncharacterized protein</fullName>
    </submittedName>
</protein>
<name>A0A176TA42_9FLAO</name>
<dbReference type="RefSeq" id="WP_068450178.1">
    <property type="nucleotide sequence ID" value="NZ_CANKUV010000011.1"/>
</dbReference>
<reference evidence="2 3" key="1">
    <citation type="submission" date="2016-02" db="EMBL/GenBank/DDBJ databases">
        <title>Draft genome sequence of Polaribacter atrinae KACC17473.</title>
        <authorList>
            <person name="Shin S.-K."/>
            <person name="Yi H."/>
        </authorList>
    </citation>
    <scope>NUCLEOTIDE SEQUENCE [LARGE SCALE GENOMIC DNA]</scope>
    <source>
        <strain evidence="2 3">KACC 17473</strain>
    </source>
</reference>
<feature type="transmembrane region" description="Helical" evidence="1">
    <location>
        <begin position="12"/>
        <end position="31"/>
    </location>
</feature>
<dbReference type="Pfam" id="PF11617">
    <property type="entry name" value="Cu-binding_MopE"/>
    <property type="match status" value="3"/>
</dbReference>
<dbReference type="AlphaFoldDB" id="A0A176TA42"/>
<dbReference type="STRING" id="1333662.LPB303_11160"/>
<dbReference type="InterPro" id="IPR021655">
    <property type="entry name" value="Put_metal-bd"/>
</dbReference>
<dbReference type="OrthoDB" id="2972467at2"/>
<dbReference type="Proteomes" id="UP000076923">
    <property type="component" value="Unassembled WGS sequence"/>
</dbReference>
<gene>
    <name evidence="2" type="ORF">LPB303_11160</name>
</gene>
<keyword evidence="1" id="KW-1133">Transmembrane helix</keyword>
<evidence type="ECO:0000313" key="3">
    <source>
        <dbReference type="Proteomes" id="UP000076923"/>
    </source>
</evidence>
<keyword evidence="1" id="KW-0472">Membrane</keyword>
<keyword evidence="3" id="KW-1185">Reference proteome</keyword>
<comment type="caution">
    <text evidence="2">The sequence shown here is derived from an EMBL/GenBank/DDBJ whole genome shotgun (WGS) entry which is preliminary data.</text>
</comment>
<evidence type="ECO:0000313" key="2">
    <source>
        <dbReference type="EMBL" id="OAD44712.1"/>
    </source>
</evidence>
<accession>A0A176TA42</accession>
<proteinExistence type="predicted"/>
<sequence>MKKLIVNTIIPIALLISAIFIIGAGCSPGLVGDLENSVWFKDADGDGYGLTGNSILQNEQPEGYVLDDTDCDDTNADVYPGAAEIPDNDIDEDCNGKFAYTFYVDKDSDGFGSDTKIIIEIDNNTNAPDNYSWFAGDCNDDDSEIHPKAVEIPKNGIDDNCDGITDIIEYYIDEDGDGYGSEKISPTEGVTNNLDCDDSNAEIHPYTREILNDKIDSNCNGEDNT</sequence>
<evidence type="ECO:0000256" key="1">
    <source>
        <dbReference type="SAM" id="Phobius"/>
    </source>
</evidence>